<gene>
    <name evidence="3" type="ORF">MIU77_05350</name>
</gene>
<dbReference type="GO" id="GO:0032259">
    <property type="term" value="P:methylation"/>
    <property type="evidence" value="ECO:0007669"/>
    <property type="project" value="UniProtKB-KW"/>
</dbReference>
<dbReference type="CDD" id="cd02440">
    <property type="entry name" value="AdoMet_MTases"/>
    <property type="match status" value="1"/>
</dbReference>
<reference evidence="3" key="1">
    <citation type="submission" date="2022-08" db="EMBL/GenBank/DDBJ databases">
        <title>Complete genome sequence of 14 non-tuberculosis mycobacteria type-strains.</title>
        <authorList>
            <person name="Igarashi Y."/>
            <person name="Osugi A."/>
            <person name="Mitarai S."/>
        </authorList>
    </citation>
    <scope>NUCLEOTIDE SEQUENCE</scope>
    <source>
        <strain evidence="3">DSM 45575</strain>
    </source>
</reference>
<evidence type="ECO:0000256" key="1">
    <source>
        <dbReference type="SAM" id="MobiDB-lite"/>
    </source>
</evidence>
<dbReference type="EMBL" id="CP092365">
    <property type="protein sequence ID" value="ULN53734.1"/>
    <property type="molecule type" value="Genomic_DNA"/>
</dbReference>
<dbReference type="GO" id="GO:0008168">
    <property type="term" value="F:methyltransferase activity"/>
    <property type="evidence" value="ECO:0007669"/>
    <property type="project" value="UniProtKB-KW"/>
</dbReference>
<dbReference type="Pfam" id="PF13649">
    <property type="entry name" value="Methyltransf_25"/>
    <property type="match status" value="1"/>
</dbReference>
<name>A0ABY3U3K3_9MYCO</name>
<dbReference type="InterPro" id="IPR029063">
    <property type="entry name" value="SAM-dependent_MTases_sf"/>
</dbReference>
<protein>
    <submittedName>
        <fullName evidence="3">Methyltransferase domain-containing protein</fullName>
    </submittedName>
</protein>
<proteinExistence type="predicted"/>
<organism evidence="3 4">
    <name type="scientific">Mycolicibacillus parakoreensis</name>
    <dbReference type="NCBI Taxonomy" id="1069221"/>
    <lineage>
        <taxon>Bacteria</taxon>
        <taxon>Bacillati</taxon>
        <taxon>Actinomycetota</taxon>
        <taxon>Actinomycetes</taxon>
        <taxon>Mycobacteriales</taxon>
        <taxon>Mycobacteriaceae</taxon>
        <taxon>Mycolicibacillus</taxon>
    </lineage>
</organism>
<feature type="compositionally biased region" description="Basic and acidic residues" evidence="1">
    <location>
        <begin position="1"/>
        <end position="11"/>
    </location>
</feature>
<sequence>MSDDDRVRWDARYAGGDPPSSAQVGPPAVFAPYAEVFPTAGRALDLACGVGGAAVWLARRGLAVRGVDVSPVAIGQARVLAERSGVAQRCRFDVADLDDGLPDGPTVSVVLCHHFTDRRLDTAIVDRLAPGGLLAVAALSVVGANGGGRYRVAAGELSAAFASLQTIASGEGRGHAWLLGRKNDG</sequence>
<dbReference type="SUPFAM" id="SSF53335">
    <property type="entry name" value="S-adenosyl-L-methionine-dependent methyltransferases"/>
    <property type="match status" value="1"/>
</dbReference>
<feature type="domain" description="Methyltransferase" evidence="2">
    <location>
        <begin position="44"/>
        <end position="132"/>
    </location>
</feature>
<dbReference type="Gene3D" id="3.40.50.150">
    <property type="entry name" value="Vaccinia Virus protein VP39"/>
    <property type="match status" value="1"/>
</dbReference>
<keyword evidence="4" id="KW-1185">Reference proteome</keyword>
<keyword evidence="3" id="KW-0808">Transferase</keyword>
<evidence type="ECO:0000313" key="4">
    <source>
        <dbReference type="Proteomes" id="UP001055200"/>
    </source>
</evidence>
<dbReference type="RefSeq" id="WP_240171983.1">
    <property type="nucleotide sequence ID" value="NZ_CP092365.1"/>
</dbReference>
<dbReference type="Proteomes" id="UP001055200">
    <property type="component" value="Chromosome"/>
</dbReference>
<evidence type="ECO:0000259" key="2">
    <source>
        <dbReference type="Pfam" id="PF13649"/>
    </source>
</evidence>
<feature type="region of interest" description="Disordered" evidence="1">
    <location>
        <begin position="1"/>
        <end position="24"/>
    </location>
</feature>
<dbReference type="InterPro" id="IPR041698">
    <property type="entry name" value="Methyltransf_25"/>
</dbReference>
<evidence type="ECO:0000313" key="3">
    <source>
        <dbReference type="EMBL" id="ULN53734.1"/>
    </source>
</evidence>
<keyword evidence="3" id="KW-0489">Methyltransferase</keyword>
<accession>A0ABY3U3K3</accession>